<evidence type="ECO:0000256" key="3">
    <source>
        <dbReference type="ARBA" id="ARBA00023125"/>
    </source>
</evidence>
<feature type="compositionally biased region" description="Low complexity" evidence="5">
    <location>
        <begin position="363"/>
        <end position="381"/>
    </location>
</feature>
<dbReference type="SUPFAM" id="SSF88659">
    <property type="entry name" value="Sigma3 and sigma4 domains of RNA polymerase sigma factors"/>
    <property type="match status" value="1"/>
</dbReference>
<keyword evidence="4" id="KW-0804">Transcription</keyword>
<gene>
    <name evidence="9" type="ORF">J2X01_002920</name>
</gene>
<dbReference type="Gene3D" id="1.10.10.10">
    <property type="entry name" value="Winged helix-like DNA-binding domain superfamily/Winged helix DNA-binding domain"/>
    <property type="match status" value="1"/>
</dbReference>
<dbReference type="Pfam" id="PF04542">
    <property type="entry name" value="Sigma70_r2"/>
    <property type="match status" value="1"/>
</dbReference>
<dbReference type="InterPro" id="IPR007627">
    <property type="entry name" value="RNA_pol_sigma70_r2"/>
</dbReference>
<dbReference type="PANTHER" id="PTHR30603">
    <property type="entry name" value="RNA POLYMERASE SIGMA FACTOR RPO"/>
    <property type="match status" value="1"/>
</dbReference>
<evidence type="ECO:0000259" key="7">
    <source>
        <dbReference type="Pfam" id="PF04542"/>
    </source>
</evidence>
<evidence type="ECO:0000259" key="8">
    <source>
        <dbReference type="Pfam" id="PF04545"/>
    </source>
</evidence>
<dbReference type="InterPro" id="IPR013325">
    <property type="entry name" value="RNA_pol_sigma_r2"/>
</dbReference>
<name>A0ABU1UEQ5_9MICC</name>
<dbReference type="InterPro" id="IPR014284">
    <property type="entry name" value="RNA_pol_sigma-70_dom"/>
</dbReference>
<feature type="domain" description="RNA polymerase sigma-70 region 2" evidence="7">
    <location>
        <begin position="112"/>
        <end position="180"/>
    </location>
</feature>
<sequence>MADPIREAIGTTPSSPAAAAPVPESTAPDEPGGPQILAASGKFTDDAVADYLRRLRHYDLLTAGQEVELGQEIEAGLFAEQLLADGTPRPGQDIGDLRTIVRLGQRAADALLHANLRLVVSIAKHYTHRGLDFQDLIQEGNLGLHRAVCKFDFTKGFRFSTYAGLCIRNAILGALADQARLIRLPTNVVEQLQKVRSAQRVAAMTGAVCSPEDLCQLTGISLGKIECLLALDAPVSSLDTQVPDGRGGTQALAEQLWDSSHPDVTESFFHQQMKAQVHAVLDTLEDREARVIAMRFGLTGGGDKSLDAVASAFGMTREHVRRIEVAAMQKLRDPSRSNVLRQYHFDDDSPSGVASSPDEAKPAESAPAPLSLAAPATAARPRTPPRRVPA</sequence>
<evidence type="ECO:0000313" key="9">
    <source>
        <dbReference type="EMBL" id="MDR7083625.1"/>
    </source>
</evidence>
<organism evidence="9 10">
    <name type="scientific">Arthrobacter ginsengisoli</name>
    <dbReference type="NCBI Taxonomy" id="1356565"/>
    <lineage>
        <taxon>Bacteria</taxon>
        <taxon>Bacillati</taxon>
        <taxon>Actinomycetota</taxon>
        <taxon>Actinomycetes</taxon>
        <taxon>Micrococcales</taxon>
        <taxon>Micrococcaceae</taxon>
        <taxon>Arthrobacter</taxon>
    </lineage>
</organism>
<dbReference type="InterPro" id="IPR036388">
    <property type="entry name" value="WH-like_DNA-bd_sf"/>
</dbReference>
<accession>A0ABU1UEQ5</accession>
<evidence type="ECO:0000313" key="10">
    <source>
        <dbReference type="Proteomes" id="UP001252243"/>
    </source>
</evidence>
<keyword evidence="2" id="KW-0731">Sigma factor</keyword>
<feature type="region of interest" description="Disordered" evidence="5">
    <location>
        <begin position="342"/>
        <end position="390"/>
    </location>
</feature>
<dbReference type="RefSeq" id="WP_310058672.1">
    <property type="nucleotide sequence ID" value="NZ_JAVDVQ010000012.1"/>
</dbReference>
<dbReference type="Gene3D" id="1.10.601.10">
    <property type="entry name" value="RNA Polymerase Primary Sigma Factor"/>
    <property type="match status" value="1"/>
</dbReference>
<keyword evidence="1" id="KW-0805">Transcription regulation</keyword>
<dbReference type="InterPro" id="IPR050239">
    <property type="entry name" value="Sigma-70_RNA_pol_init_factors"/>
</dbReference>
<dbReference type="NCBIfam" id="TIGR02937">
    <property type="entry name" value="sigma70-ECF"/>
    <property type="match status" value="1"/>
</dbReference>
<dbReference type="InterPro" id="IPR000943">
    <property type="entry name" value="RNA_pol_sigma70"/>
</dbReference>
<evidence type="ECO:0000256" key="1">
    <source>
        <dbReference type="ARBA" id="ARBA00023015"/>
    </source>
</evidence>
<dbReference type="InterPro" id="IPR013324">
    <property type="entry name" value="RNA_pol_sigma_r3/r4-like"/>
</dbReference>
<feature type="domain" description="RNA polymerase sigma-70 region 4" evidence="8">
    <location>
        <begin position="280"/>
        <end position="332"/>
    </location>
</feature>
<feature type="region of interest" description="Disordered" evidence="5">
    <location>
        <begin position="1"/>
        <end position="34"/>
    </location>
</feature>
<evidence type="ECO:0000256" key="2">
    <source>
        <dbReference type="ARBA" id="ARBA00023082"/>
    </source>
</evidence>
<dbReference type="PRINTS" id="PR00046">
    <property type="entry name" value="SIGMA70FCT"/>
</dbReference>
<evidence type="ECO:0000256" key="4">
    <source>
        <dbReference type="ARBA" id="ARBA00023163"/>
    </source>
</evidence>
<reference evidence="9 10" key="1">
    <citation type="submission" date="2023-07" db="EMBL/GenBank/DDBJ databases">
        <title>Sorghum-associated microbial communities from plants grown in Nebraska, USA.</title>
        <authorList>
            <person name="Schachtman D."/>
        </authorList>
    </citation>
    <scope>NUCLEOTIDE SEQUENCE [LARGE SCALE GENOMIC DNA]</scope>
    <source>
        <strain evidence="9 10">BE167</strain>
    </source>
</reference>
<dbReference type="Pfam" id="PF00140">
    <property type="entry name" value="Sigma70_r1_2"/>
    <property type="match status" value="1"/>
</dbReference>
<dbReference type="EMBL" id="JAVDVQ010000012">
    <property type="protein sequence ID" value="MDR7083625.1"/>
    <property type="molecule type" value="Genomic_DNA"/>
</dbReference>
<dbReference type="Pfam" id="PF04545">
    <property type="entry name" value="Sigma70_r4"/>
    <property type="match status" value="1"/>
</dbReference>
<protein>
    <submittedName>
        <fullName evidence="9">RNA polymerase sigma factor (Sigma-70 family)</fullName>
    </submittedName>
</protein>
<feature type="domain" description="RNA polymerase sigma-70 region 1.2" evidence="6">
    <location>
        <begin position="46"/>
        <end position="79"/>
    </location>
</feature>
<dbReference type="PANTHER" id="PTHR30603:SF60">
    <property type="entry name" value="RNA POLYMERASE SIGMA FACTOR RPOD"/>
    <property type="match status" value="1"/>
</dbReference>
<keyword evidence="10" id="KW-1185">Reference proteome</keyword>
<proteinExistence type="predicted"/>
<dbReference type="InterPro" id="IPR007630">
    <property type="entry name" value="RNA_pol_sigma70_r4"/>
</dbReference>
<evidence type="ECO:0000259" key="6">
    <source>
        <dbReference type="Pfam" id="PF00140"/>
    </source>
</evidence>
<evidence type="ECO:0000256" key="5">
    <source>
        <dbReference type="SAM" id="MobiDB-lite"/>
    </source>
</evidence>
<keyword evidence="3" id="KW-0238">DNA-binding</keyword>
<dbReference type="CDD" id="cd06171">
    <property type="entry name" value="Sigma70_r4"/>
    <property type="match status" value="1"/>
</dbReference>
<dbReference type="InterPro" id="IPR009042">
    <property type="entry name" value="RNA_pol_sigma70_r1_2"/>
</dbReference>
<dbReference type="Proteomes" id="UP001252243">
    <property type="component" value="Unassembled WGS sequence"/>
</dbReference>
<feature type="compositionally biased region" description="Low complexity" evidence="5">
    <location>
        <begin position="11"/>
        <end position="28"/>
    </location>
</feature>
<dbReference type="SUPFAM" id="SSF88946">
    <property type="entry name" value="Sigma2 domain of RNA polymerase sigma factors"/>
    <property type="match status" value="1"/>
</dbReference>
<comment type="caution">
    <text evidence="9">The sequence shown here is derived from an EMBL/GenBank/DDBJ whole genome shotgun (WGS) entry which is preliminary data.</text>
</comment>